<dbReference type="Gene3D" id="1.10.287.1080">
    <property type="entry name" value="MazG-like"/>
    <property type="match status" value="1"/>
</dbReference>
<dbReference type="SUPFAM" id="SSF101386">
    <property type="entry name" value="all-alpha NTP pyrophosphatases"/>
    <property type="match status" value="1"/>
</dbReference>
<evidence type="ECO:0000313" key="2">
    <source>
        <dbReference type="EMBL" id="MBB5889758.1"/>
    </source>
</evidence>
<dbReference type="InterPro" id="IPR004518">
    <property type="entry name" value="MazG-like_dom"/>
</dbReference>
<dbReference type="AlphaFoldDB" id="A0A7W9KCP2"/>
<dbReference type="EMBL" id="JACHIR010000001">
    <property type="protein sequence ID" value="MBB5889758.1"/>
    <property type="molecule type" value="Genomic_DNA"/>
</dbReference>
<gene>
    <name evidence="2" type="ORF">BJ998_000954</name>
</gene>
<keyword evidence="2" id="KW-0378">Hydrolase</keyword>
<proteinExistence type="predicted"/>
<dbReference type="GO" id="GO:0016787">
    <property type="term" value="F:hydrolase activity"/>
    <property type="evidence" value="ECO:0007669"/>
    <property type="project" value="UniProtKB-KW"/>
</dbReference>
<organism evidence="2 3">
    <name type="scientific">Kutzneria kofuensis</name>
    <dbReference type="NCBI Taxonomy" id="103725"/>
    <lineage>
        <taxon>Bacteria</taxon>
        <taxon>Bacillati</taxon>
        <taxon>Actinomycetota</taxon>
        <taxon>Actinomycetes</taxon>
        <taxon>Pseudonocardiales</taxon>
        <taxon>Pseudonocardiaceae</taxon>
        <taxon>Kutzneria</taxon>
    </lineage>
</organism>
<dbReference type="Proteomes" id="UP000585638">
    <property type="component" value="Unassembled WGS sequence"/>
</dbReference>
<keyword evidence="3" id="KW-1185">Reference proteome</keyword>
<feature type="domain" description="NTP pyrophosphohydrolase MazG-like" evidence="1">
    <location>
        <begin position="35"/>
        <end position="92"/>
    </location>
</feature>
<reference evidence="2 3" key="1">
    <citation type="submission" date="2020-08" db="EMBL/GenBank/DDBJ databases">
        <title>Sequencing the genomes of 1000 actinobacteria strains.</title>
        <authorList>
            <person name="Klenk H.-P."/>
        </authorList>
    </citation>
    <scope>NUCLEOTIDE SEQUENCE [LARGE SCALE GENOMIC DNA]</scope>
    <source>
        <strain evidence="2 3">DSM 43851</strain>
    </source>
</reference>
<evidence type="ECO:0000313" key="3">
    <source>
        <dbReference type="Proteomes" id="UP000585638"/>
    </source>
</evidence>
<name>A0A7W9KCP2_9PSEU</name>
<comment type="caution">
    <text evidence="2">The sequence shown here is derived from an EMBL/GenBank/DDBJ whole genome shotgun (WGS) entry which is preliminary data.</text>
</comment>
<accession>A0A7W9KCP2</accession>
<dbReference type="Pfam" id="PF03819">
    <property type="entry name" value="MazG"/>
    <property type="match status" value="1"/>
</dbReference>
<evidence type="ECO:0000259" key="1">
    <source>
        <dbReference type="Pfam" id="PF03819"/>
    </source>
</evidence>
<protein>
    <submittedName>
        <fullName evidence="2">NTP pyrophosphatase (Non-canonical NTP hydrolase)</fullName>
    </submittedName>
</protein>
<sequence length="109" mass="11903">MDITTGNLRDLARVIVEHLHTNGFPAEGGANRQVLALAEECGEFVGAYRRWSGQARRGGTAEEMHAELADVVITAFATAEELGIDLDKVITEKANVVLTRGWREQASPR</sequence>
<dbReference type="RefSeq" id="WP_184858812.1">
    <property type="nucleotide sequence ID" value="NZ_BAAAWY010000002.1"/>
</dbReference>